<keyword evidence="1" id="KW-0808">Transferase</keyword>
<evidence type="ECO:0000259" key="2">
    <source>
        <dbReference type="Pfam" id="PF13581"/>
    </source>
</evidence>
<dbReference type="InterPro" id="IPR050267">
    <property type="entry name" value="Anti-sigma-factor_SerPK"/>
</dbReference>
<protein>
    <submittedName>
        <fullName evidence="3">ATP-binding protein</fullName>
    </submittedName>
</protein>
<sequence>MPERPWQQAPPPTGDHCWSWAPDGLEDLPRVRREFQAHLTGPELGELDTDRVRECVLALDELMSNGLRHGRAPVEVEVCSVRGGLLLMVSDRAADEPPRPTSTRDPGQGGMGLGMIASASVACGWEPTTDLKTVWAVMPTDEVSAA</sequence>
<proteinExistence type="predicted"/>
<gene>
    <name evidence="3" type="ORF">UXQ13_12350</name>
</gene>
<reference evidence="3 4" key="1">
    <citation type="submission" date="2024-03" db="EMBL/GenBank/DDBJ databases">
        <title>Draft genome sequence of Klenkia terrae.</title>
        <authorList>
            <person name="Duangmal K."/>
            <person name="Chantavorakit T."/>
        </authorList>
    </citation>
    <scope>NUCLEOTIDE SEQUENCE [LARGE SCALE GENOMIC DNA]</scope>
    <source>
        <strain evidence="3 4">JCM 17786</strain>
    </source>
</reference>
<keyword evidence="4" id="KW-1185">Reference proteome</keyword>
<keyword evidence="1" id="KW-0418">Kinase</keyword>
<name>A0ABU8E6I5_9ACTN</name>
<dbReference type="InterPro" id="IPR036890">
    <property type="entry name" value="HATPase_C_sf"/>
</dbReference>
<dbReference type="Gene3D" id="3.30.565.10">
    <property type="entry name" value="Histidine kinase-like ATPase, C-terminal domain"/>
    <property type="match status" value="1"/>
</dbReference>
<evidence type="ECO:0000313" key="4">
    <source>
        <dbReference type="Proteomes" id="UP001373496"/>
    </source>
</evidence>
<comment type="caution">
    <text evidence="3">The sequence shown here is derived from an EMBL/GenBank/DDBJ whole genome shotgun (WGS) entry which is preliminary data.</text>
</comment>
<accession>A0ABU8E6I5</accession>
<dbReference type="Pfam" id="PF13581">
    <property type="entry name" value="HATPase_c_2"/>
    <property type="match status" value="1"/>
</dbReference>
<evidence type="ECO:0000313" key="3">
    <source>
        <dbReference type="EMBL" id="MEI4279258.1"/>
    </source>
</evidence>
<keyword evidence="3" id="KW-0547">Nucleotide-binding</keyword>
<dbReference type="SUPFAM" id="SSF55874">
    <property type="entry name" value="ATPase domain of HSP90 chaperone/DNA topoisomerase II/histidine kinase"/>
    <property type="match status" value="1"/>
</dbReference>
<dbReference type="PANTHER" id="PTHR35526:SF3">
    <property type="entry name" value="ANTI-SIGMA-F FACTOR RSBW"/>
    <property type="match status" value="1"/>
</dbReference>
<organism evidence="3 4">
    <name type="scientific">Klenkia terrae</name>
    <dbReference type="NCBI Taxonomy" id="1052259"/>
    <lineage>
        <taxon>Bacteria</taxon>
        <taxon>Bacillati</taxon>
        <taxon>Actinomycetota</taxon>
        <taxon>Actinomycetes</taxon>
        <taxon>Geodermatophilales</taxon>
        <taxon>Geodermatophilaceae</taxon>
        <taxon>Klenkia</taxon>
    </lineage>
</organism>
<dbReference type="PANTHER" id="PTHR35526">
    <property type="entry name" value="ANTI-SIGMA-F FACTOR RSBW-RELATED"/>
    <property type="match status" value="1"/>
</dbReference>
<keyword evidence="3" id="KW-0067">ATP-binding</keyword>
<dbReference type="GO" id="GO:0005524">
    <property type="term" value="F:ATP binding"/>
    <property type="evidence" value="ECO:0007669"/>
    <property type="project" value="UniProtKB-KW"/>
</dbReference>
<keyword evidence="1" id="KW-0723">Serine/threonine-protein kinase</keyword>
<dbReference type="RefSeq" id="WP_225235618.1">
    <property type="nucleotide sequence ID" value="NZ_JBAPLV010000012.1"/>
</dbReference>
<dbReference type="CDD" id="cd16936">
    <property type="entry name" value="HATPase_RsbW-like"/>
    <property type="match status" value="1"/>
</dbReference>
<dbReference type="InterPro" id="IPR003594">
    <property type="entry name" value="HATPase_dom"/>
</dbReference>
<feature type="domain" description="Histidine kinase/HSP90-like ATPase" evidence="2">
    <location>
        <begin position="25"/>
        <end position="135"/>
    </location>
</feature>
<dbReference type="Proteomes" id="UP001373496">
    <property type="component" value="Unassembled WGS sequence"/>
</dbReference>
<dbReference type="EMBL" id="JBAPLV010000012">
    <property type="protein sequence ID" value="MEI4279258.1"/>
    <property type="molecule type" value="Genomic_DNA"/>
</dbReference>
<evidence type="ECO:0000256" key="1">
    <source>
        <dbReference type="ARBA" id="ARBA00022527"/>
    </source>
</evidence>